<dbReference type="Proteomes" id="UP000474565">
    <property type="component" value="Unassembled WGS sequence"/>
</dbReference>
<name>A0A6L8MEB8_9BURK</name>
<evidence type="ECO:0000313" key="2">
    <source>
        <dbReference type="Proteomes" id="UP000474565"/>
    </source>
</evidence>
<dbReference type="AlphaFoldDB" id="A0A6L8MEB8"/>
<dbReference type="EMBL" id="WWCP01000002">
    <property type="protein sequence ID" value="MYM81143.1"/>
    <property type="molecule type" value="Genomic_DNA"/>
</dbReference>
<comment type="caution">
    <text evidence="1">The sequence shown here is derived from an EMBL/GenBank/DDBJ whole genome shotgun (WGS) entry which is preliminary data.</text>
</comment>
<accession>A0A6L8MEB8</accession>
<gene>
    <name evidence="1" type="ORF">GTP44_04110</name>
</gene>
<evidence type="ECO:0000313" key="1">
    <source>
        <dbReference type="EMBL" id="MYM81143.1"/>
    </source>
</evidence>
<protein>
    <submittedName>
        <fullName evidence="1">Uncharacterized protein</fullName>
    </submittedName>
</protein>
<dbReference type="RefSeq" id="WP_161018434.1">
    <property type="nucleotide sequence ID" value="NZ_WWCP01000002.1"/>
</dbReference>
<proteinExistence type="predicted"/>
<sequence length="80" mass="8936">MNARATTVETKQPTARDLADQHDMRIHRAKQLGRPIRHAGVKKFIAGFCHHKGDAEMVVYLEGSAEPVRPCDITIIEEAT</sequence>
<reference evidence="1 2" key="1">
    <citation type="submission" date="2019-12" db="EMBL/GenBank/DDBJ databases">
        <title>Novel species isolated from a subtropical stream in China.</title>
        <authorList>
            <person name="Lu H."/>
        </authorList>
    </citation>
    <scope>NUCLEOTIDE SEQUENCE [LARGE SCALE GENOMIC DNA]</scope>
    <source>
        <strain evidence="1 2">FT50W</strain>
    </source>
</reference>
<organism evidence="1 2">
    <name type="scientific">Duganella lactea</name>
    <dbReference type="NCBI Taxonomy" id="2692173"/>
    <lineage>
        <taxon>Bacteria</taxon>
        <taxon>Pseudomonadati</taxon>
        <taxon>Pseudomonadota</taxon>
        <taxon>Betaproteobacteria</taxon>
        <taxon>Burkholderiales</taxon>
        <taxon>Oxalobacteraceae</taxon>
        <taxon>Telluria group</taxon>
        <taxon>Duganella</taxon>
    </lineage>
</organism>